<reference evidence="1 2" key="1">
    <citation type="journal article" date="2018" name="Biotechnol. Biofuels">
        <title>Integrative visual omics of the white-rot fungus Polyporus brumalis exposes the biotechnological potential of its oxidative enzymes for delignifying raw plant biomass.</title>
        <authorList>
            <person name="Miyauchi S."/>
            <person name="Rancon A."/>
            <person name="Drula E."/>
            <person name="Hage H."/>
            <person name="Chaduli D."/>
            <person name="Favel A."/>
            <person name="Grisel S."/>
            <person name="Henrissat B."/>
            <person name="Herpoel-Gimbert I."/>
            <person name="Ruiz-Duenas F.J."/>
            <person name="Chevret D."/>
            <person name="Hainaut M."/>
            <person name="Lin J."/>
            <person name="Wang M."/>
            <person name="Pangilinan J."/>
            <person name="Lipzen A."/>
            <person name="Lesage-Meessen L."/>
            <person name="Navarro D."/>
            <person name="Riley R."/>
            <person name="Grigoriev I.V."/>
            <person name="Zhou S."/>
            <person name="Raouche S."/>
            <person name="Rosso M.N."/>
        </authorList>
    </citation>
    <scope>NUCLEOTIDE SEQUENCE [LARGE SCALE GENOMIC DNA]</scope>
    <source>
        <strain evidence="1 2">BRFM 1820</strain>
    </source>
</reference>
<name>A0A371CV61_9APHY</name>
<dbReference type="Proteomes" id="UP000256964">
    <property type="component" value="Unassembled WGS sequence"/>
</dbReference>
<evidence type="ECO:0000313" key="2">
    <source>
        <dbReference type="Proteomes" id="UP000256964"/>
    </source>
</evidence>
<sequence>MLPSLTVLHISAGSLHTYLSNHPRAFFALSRFHSIRELHLYDTTFPSFGALRNTLLFLPNLTNLNLVGELSWPAPSFELSPLLAHRVSGARRPKLAAISMLWPCNTPEEARRARQFLVWLNTTSTPLSLREITLGILSNVSLIGPSILPLCRFVERITIFHHGDRYRELEDYKPILSQLSNLMKFEVSCFYQTREGSSAIPLLILSMLHFLPAPGKLLALTVHFHVSRLSREVETTTFDWISALDTNFERELFRGLTEVAISVSITLLDDQTLYPFTSTEQIADFIKSKLPKLVTNRVLVQAQVTVLRVSTQFEALLPSQSASEEASQPTGSIEDVMSILHDGIRPGRGSYII</sequence>
<accession>A0A371CV61</accession>
<organism evidence="1 2">
    <name type="scientific">Lentinus brumalis</name>
    <dbReference type="NCBI Taxonomy" id="2498619"/>
    <lineage>
        <taxon>Eukaryota</taxon>
        <taxon>Fungi</taxon>
        <taxon>Dikarya</taxon>
        <taxon>Basidiomycota</taxon>
        <taxon>Agaricomycotina</taxon>
        <taxon>Agaricomycetes</taxon>
        <taxon>Polyporales</taxon>
        <taxon>Polyporaceae</taxon>
        <taxon>Lentinus</taxon>
    </lineage>
</organism>
<evidence type="ECO:0008006" key="3">
    <source>
        <dbReference type="Google" id="ProtNLM"/>
    </source>
</evidence>
<dbReference type="EMBL" id="KZ857453">
    <property type="protein sequence ID" value="RDX44173.1"/>
    <property type="molecule type" value="Genomic_DNA"/>
</dbReference>
<proteinExistence type="predicted"/>
<protein>
    <recommendedName>
        <fullName evidence="3">F-box domain-containing protein</fullName>
    </recommendedName>
</protein>
<keyword evidence="2" id="KW-1185">Reference proteome</keyword>
<dbReference type="AlphaFoldDB" id="A0A371CV61"/>
<evidence type="ECO:0000313" key="1">
    <source>
        <dbReference type="EMBL" id="RDX44173.1"/>
    </source>
</evidence>
<gene>
    <name evidence="1" type="ORF">OH76DRAFT_1110329</name>
</gene>